<dbReference type="GeneID" id="87805619"/>
<dbReference type="AlphaFoldDB" id="A0AAF0Y2I1"/>
<feature type="compositionally biased region" description="Low complexity" evidence="1">
    <location>
        <begin position="237"/>
        <end position="250"/>
    </location>
</feature>
<dbReference type="PROSITE" id="PS50048">
    <property type="entry name" value="ZN2_CY6_FUNGAL_2"/>
    <property type="match status" value="1"/>
</dbReference>
<organism evidence="3 4">
    <name type="scientific">Vanrija pseudolonga</name>
    <dbReference type="NCBI Taxonomy" id="143232"/>
    <lineage>
        <taxon>Eukaryota</taxon>
        <taxon>Fungi</taxon>
        <taxon>Dikarya</taxon>
        <taxon>Basidiomycota</taxon>
        <taxon>Agaricomycotina</taxon>
        <taxon>Tremellomycetes</taxon>
        <taxon>Trichosporonales</taxon>
        <taxon>Trichosporonaceae</taxon>
        <taxon>Vanrija</taxon>
    </lineage>
</organism>
<feature type="region of interest" description="Disordered" evidence="1">
    <location>
        <begin position="1"/>
        <end position="115"/>
    </location>
</feature>
<dbReference type="SMART" id="SM00066">
    <property type="entry name" value="GAL4"/>
    <property type="match status" value="1"/>
</dbReference>
<feature type="compositionally biased region" description="Basic and acidic residues" evidence="1">
    <location>
        <begin position="292"/>
        <end position="321"/>
    </location>
</feature>
<accession>A0AAF0Y2I1</accession>
<dbReference type="InterPro" id="IPR036864">
    <property type="entry name" value="Zn2-C6_fun-type_DNA-bd_sf"/>
</dbReference>
<dbReference type="Gene3D" id="4.10.240.10">
    <property type="entry name" value="Zn(2)-C6 fungal-type DNA-binding domain"/>
    <property type="match status" value="1"/>
</dbReference>
<evidence type="ECO:0000313" key="3">
    <source>
        <dbReference type="EMBL" id="WOO78832.1"/>
    </source>
</evidence>
<protein>
    <submittedName>
        <fullName evidence="3">Glucose transport transcription regulator RGT1</fullName>
    </submittedName>
</protein>
<dbReference type="GO" id="GO:0000981">
    <property type="term" value="F:DNA-binding transcription factor activity, RNA polymerase II-specific"/>
    <property type="evidence" value="ECO:0007669"/>
    <property type="project" value="InterPro"/>
</dbReference>
<feature type="compositionally biased region" description="Pro residues" evidence="1">
    <location>
        <begin position="251"/>
        <end position="270"/>
    </location>
</feature>
<feature type="compositionally biased region" description="Low complexity" evidence="1">
    <location>
        <begin position="362"/>
        <end position="379"/>
    </location>
</feature>
<feature type="compositionally biased region" description="Pro residues" evidence="1">
    <location>
        <begin position="380"/>
        <end position="409"/>
    </location>
</feature>
<dbReference type="SUPFAM" id="SSF57701">
    <property type="entry name" value="Zn2/Cys6 DNA-binding domain"/>
    <property type="match status" value="1"/>
</dbReference>
<proteinExistence type="predicted"/>
<evidence type="ECO:0000256" key="1">
    <source>
        <dbReference type="SAM" id="MobiDB-lite"/>
    </source>
</evidence>
<feature type="compositionally biased region" description="Basic and acidic residues" evidence="1">
    <location>
        <begin position="423"/>
        <end position="442"/>
    </location>
</feature>
<sequence>MTPTSATVQQHQQHQQHQQQHQQHQHHQHPHAHPPQNQHQHLPPQHHRTSIDHQHYPPAYMHDPPYQLDIDRRHSYHPGQGAPGYTPGPIRPSTSKHQAHRGHPGHPGHPGQLPYHPEMVPFPGDGMRTPISRTTKACDSCRARKVRCNPDPSALIPGTCTRCSEANRECVFTSTQKKRGPAPGKTARSATSSSSAARANAGPDETYRERRETWSSSSAPQYSHREYPQMVPGPYSAPAHGGEAWPWAPGAQPPAGEPMPRGPPEAPLSAPPAHYYHPPPPYDPREQPTAYDSRERRAEARGHREPVPYDERGEPRTERHHPYPRPPRSAGQERRDSERRPSVGGWGEQHHHQRSGPSTPVYAPAPLSAPLHPAAHYPPQHGPAPPPPQAHGPQPPPGYPPHHAAPPFDPQYTMRPHPASGWPRRDHDHEHYRRGERSPSPRDRRRRD</sequence>
<feature type="compositionally biased region" description="Low complexity" evidence="1">
    <location>
        <begin position="9"/>
        <end position="22"/>
    </location>
</feature>
<feature type="region of interest" description="Disordered" evidence="1">
    <location>
        <begin position="172"/>
        <end position="448"/>
    </location>
</feature>
<dbReference type="Proteomes" id="UP000827549">
    <property type="component" value="Chromosome 2"/>
</dbReference>
<dbReference type="GO" id="GO:0008270">
    <property type="term" value="F:zinc ion binding"/>
    <property type="evidence" value="ECO:0007669"/>
    <property type="project" value="InterPro"/>
</dbReference>
<dbReference type="CDD" id="cd00067">
    <property type="entry name" value="GAL4"/>
    <property type="match status" value="1"/>
</dbReference>
<feature type="compositionally biased region" description="Basic residues" evidence="1">
    <location>
        <begin position="97"/>
        <end position="106"/>
    </location>
</feature>
<dbReference type="PRINTS" id="PR01217">
    <property type="entry name" value="PRICHEXTENSN"/>
</dbReference>
<dbReference type="Pfam" id="PF00172">
    <property type="entry name" value="Zn_clus"/>
    <property type="match status" value="1"/>
</dbReference>
<dbReference type="EMBL" id="CP086715">
    <property type="protein sequence ID" value="WOO78832.1"/>
    <property type="molecule type" value="Genomic_DNA"/>
</dbReference>
<feature type="domain" description="Zn(2)-C6 fungal-type" evidence="2">
    <location>
        <begin position="137"/>
        <end position="172"/>
    </location>
</feature>
<name>A0AAF0Y2I1_9TREE</name>
<feature type="compositionally biased region" description="Basic residues" evidence="1">
    <location>
        <begin position="23"/>
        <end position="32"/>
    </location>
</feature>
<feature type="compositionally biased region" description="Low complexity" evidence="1">
    <location>
        <begin position="34"/>
        <end position="43"/>
    </location>
</feature>
<keyword evidence="4" id="KW-1185">Reference proteome</keyword>
<dbReference type="PROSITE" id="PS00463">
    <property type="entry name" value="ZN2_CY6_FUNGAL_1"/>
    <property type="match status" value="1"/>
</dbReference>
<dbReference type="RefSeq" id="XP_062624864.1">
    <property type="nucleotide sequence ID" value="XM_062768880.1"/>
</dbReference>
<gene>
    <name evidence="3" type="primary">RGT1_0</name>
    <name evidence="3" type="ORF">LOC62_02G002371</name>
</gene>
<evidence type="ECO:0000259" key="2">
    <source>
        <dbReference type="PROSITE" id="PS50048"/>
    </source>
</evidence>
<feature type="compositionally biased region" description="Basic and acidic residues" evidence="1">
    <location>
        <begin position="331"/>
        <end position="341"/>
    </location>
</feature>
<evidence type="ECO:0000313" key="4">
    <source>
        <dbReference type="Proteomes" id="UP000827549"/>
    </source>
</evidence>
<feature type="compositionally biased region" description="Low complexity" evidence="1">
    <location>
        <begin position="186"/>
        <end position="199"/>
    </location>
</feature>
<reference evidence="3" key="1">
    <citation type="submission" date="2023-10" db="EMBL/GenBank/DDBJ databases">
        <authorList>
            <person name="Noh H."/>
        </authorList>
    </citation>
    <scope>NUCLEOTIDE SEQUENCE</scope>
    <source>
        <strain evidence="3">DUCC4014</strain>
    </source>
</reference>
<dbReference type="InterPro" id="IPR001138">
    <property type="entry name" value="Zn2Cys6_DnaBD"/>
</dbReference>